<dbReference type="AlphaFoldDB" id="A0A1A9ZCQ0"/>
<organism evidence="2 3">
    <name type="scientific">Glossina pallidipes</name>
    <name type="common">Tsetse fly</name>
    <dbReference type="NCBI Taxonomy" id="7398"/>
    <lineage>
        <taxon>Eukaryota</taxon>
        <taxon>Metazoa</taxon>
        <taxon>Ecdysozoa</taxon>
        <taxon>Arthropoda</taxon>
        <taxon>Hexapoda</taxon>
        <taxon>Insecta</taxon>
        <taxon>Pterygota</taxon>
        <taxon>Neoptera</taxon>
        <taxon>Endopterygota</taxon>
        <taxon>Diptera</taxon>
        <taxon>Brachycera</taxon>
        <taxon>Muscomorpha</taxon>
        <taxon>Hippoboscoidea</taxon>
        <taxon>Glossinidae</taxon>
        <taxon>Glossina</taxon>
    </lineage>
</organism>
<keyword evidence="3" id="KW-1185">Reference proteome</keyword>
<evidence type="ECO:0000313" key="3">
    <source>
        <dbReference type="Proteomes" id="UP000092445"/>
    </source>
</evidence>
<proteinExistence type="predicted"/>
<accession>A0A1A9ZCQ0</accession>
<name>A0A1A9ZCQ0_GLOPL</name>
<evidence type="ECO:0000256" key="1">
    <source>
        <dbReference type="SAM" id="MobiDB-lite"/>
    </source>
</evidence>
<feature type="region of interest" description="Disordered" evidence="1">
    <location>
        <begin position="30"/>
        <end position="71"/>
    </location>
</feature>
<reference evidence="3" key="1">
    <citation type="submission" date="2014-03" db="EMBL/GenBank/DDBJ databases">
        <authorList>
            <person name="Aksoy S."/>
            <person name="Warren W."/>
            <person name="Wilson R.K."/>
        </authorList>
    </citation>
    <scope>NUCLEOTIDE SEQUENCE [LARGE SCALE GENOMIC DNA]</scope>
    <source>
        <strain evidence="3">IAEA</strain>
    </source>
</reference>
<sequence length="105" mass="12535">MNATNNHLNETHFNEKLFKMKPNLFRANIQESQARGEKRKRGRESVETKKNRIKNLRTNQPTNQPTNHQRCERTRTRLMYYRKQKSIVFIAISGNMTPPHERELG</sequence>
<reference evidence="2" key="2">
    <citation type="submission" date="2020-05" db="UniProtKB">
        <authorList>
            <consortium name="EnsemblMetazoa"/>
        </authorList>
    </citation>
    <scope>IDENTIFICATION</scope>
    <source>
        <strain evidence="2">IAEA</strain>
    </source>
</reference>
<dbReference type="Proteomes" id="UP000092445">
    <property type="component" value="Unassembled WGS sequence"/>
</dbReference>
<dbReference type="VEuPathDB" id="VectorBase:GPAI010711"/>
<feature type="compositionally biased region" description="Polar residues" evidence="1">
    <location>
        <begin position="56"/>
        <end position="68"/>
    </location>
</feature>
<evidence type="ECO:0000313" key="2">
    <source>
        <dbReference type="EnsemblMetazoa" id="GPAI010711-PA"/>
    </source>
</evidence>
<protein>
    <submittedName>
        <fullName evidence="2">Uncharacterized protein</fullName>
    </submittedName>
</protein>
<dbReference type="EnsemblMetazoa" id="GPAI010711-RA">
    <property type="protein sequence ID" value="GPAI010711-PA"/>
    <property type="gene ID" value="GPAI010711"/>
</dbReference>